<dbReference type="GO" id="GO:0003887">
    <property type="term" value="F:DNA-directed DNA polymerase activity"/>
    <property type="evidence" value="ECO:0007669"/>
    <property type="project" value="UniProtKB-KW"/>
</dbReference>
<evidence type="ECO:0000313" key="12">
    <source>
        <dbReference type="EMBL" id="TCL44651.1"/>
    </source>
</evidence>
<evidence type="ECO:0000313" key="13">
    <source>
        <dbReference type="Proteomes" id="UP000294682"/>
    </source>
</evidence>
<dbReference type="Pfam" id="PF17657">
    <property type="entry name" value="DNA_pol3_finger"/>
    <property type="match status" value="1"/>
</dbReference>
<dbReference type="NCBIfam" id="NF005298">
    <property type="entry name" value="PRK06826.1"/>
    <property type="match status" value="1"/>
</dbReference>
<dbReference type="SUPFAM" id="SSF89550">
    <property type="entry name" value="PHP domain-like"/>
    <property type="match status" value="1"/>
</dbReference>
<dbReference type="Pfam" id="PF14579">
    <property type="entry name" value="HHH_6"/>
    <property type="match status" value="1"/>
</dbReference>
<dbReference type="InterPro" id="IPR011708">
    <property type="entry name" value="DNA_pol3_alpha_NTPase_dom"/>
</dbReference>
<dbReference type="Gene3D" id="2.40.50.140">
    <property type="entry name" value="Nucleic acid-binding proteins"/>
    <property type="match status" value="1"/>
</dbReference>
<evidence type="ECO:0000256" key="1">
    <source>
        <dbReference type="ARBA" id="ARBA00004496"/>
    </source>
</evidence>
<keyword evidence="8" id="KW-0239">DNA-directed DNA polymerase</keyword>
<keyword evidence="7" id="KW-0235">DNA replication</keyword>
<dbReference type="EC" id="2.7.7.7" evidence="3"/>
<evidence type="ECO:0000256" key="8">
    <source>
        <dbReference type="ARBA" id="ARBA00022932"/>
    </source>
</evidence>
<name>A0A9X8Y944_9FIRM</name>
<dbReference type="InterPro" id="IPR004805">
    <property type="entry name" value="DnaE2/DnaE/PolC"/>
</dbReference>
<proteinExistence type="inferred from homology"/>
<dbReference type="Pfam" id="PF01336">
    <property type="entry name" value="tRNA_anti-codon"/>
    <property type="match status" value="1"/>
</dbReference>
<dbReference type="Gene3D" id="3.20.20.140">
    <property type="entry name" value="Metal-dependent hydrolases"/>
    <property type="match status" value="1"/>
</dbReference>
<gene>
    <name evidence="12" type="ORF">EDD78_102277</name>
</gene>
<dbReference type="InterPro" id="IPR004365">
    <property type="entry name" value="NA-bd_OB_tRNA"/>
</dbReference>
<dbReference type="EMBL" id="SLUK01000002">
    <property type="protein sequence ID" value="TCL44651.1"/>
    <property type="molecule type" value="Genomic_DNA"/>
</dbReference>
<dbReference type="InterPro" id="IPR003141">
    <property type="entry name" value="Pol/His_phosphatase_N"/>
</dbReference>
<comment type="subcellular location">
    <subcellularLocation>
        <location evidence="1">Cytoplasm</location>
    </subcellularLocation>
</comment>
<dbReference type="SMART" id="SM00481">
    <property type="entry name" value="POLIIIAc"/>
    <property type="match status" value="1"/>
</dbReference>
<dbReference type="RefSeq" id="WP_132084046.1">
    <property type="nucleotide sequence ID" value="NZ_SLUK01000002.1"/>
</dbReference>
<dbReference type="GO" id="GO:0003676">
    <property type="term" value="F:nucleic acid binding"/>
    <property type="evidence" value="ECO:0007669"/>
    <property type="project" value="InterPro"/>
</dbReference>
<protein>
    <recommendedName>
        <fullName evidence="4">DNA polymerase III subunit alpha</fullName>
        <ecNumber evidence="3">2.7.7.7</ecNumber>
    </recommendedName>
</protein>
<evidence type="ECO:0000256" key="3">
    <source>
        <dbReference type="ARBA" id="ARBA00012417"/>
    </source>
</evidence>
<dbReference type="PANTHER" id="PTHR32294:SF0">
    <property type="entry name" value="DNA POLYMERASE III SUBUNIT ALPHA"/>
    <property type="match status" value="1"/>
</dbReference>
<feature type="domain" description="Polymerase/histidinol phosphatase N-terminal" evidence="11">
    <location>
        <begin position="5"/>
        <end position="72"/>
    </location>
</feature>
<dbReference type="InterPro" id="IPR041931">
    <property type="entry name" value="DNA_pol3_alpha_thumb_dom"/>
</dbReference>
<comment type="function">
    <text evidence="9">DNA polymerase III is a complex, multichain enzyme responsible for most of the replicative synthesis in bacteria. This DNA polymerase also exhibits 3' to 5' exonuclease activity. The alpha chain is the DNA polymerase.</text>
</comment>
<accession>A0A9X8Y944</accession>
<dbReference type="InterPro" id="IPR004013">
    <property type="entry name" value="PHP_dom"/>
</dbReference>
<dbReference type="NCBIfam" id="NF004226">
    <property type="entry name" value="PRK05673.1"/>
    <property type="match status" value="1"/>
</dbReference>
<evidence type="ECO:0000256" key="9">
    <source>
        <dbReference type="ARBA" id="ARBA00025611"/>
    </source>
</evidence>
<organism evidence="12 13">
    <name type="scientific">Harryflintia acetispora</name>
    <dbReference type="NCBI Taxonomy" id="1849041"/>
    <lineage>
        <taxon>Bacteria</taxon>
        <taxon>Bacillati</taxon>
        <taxon>Bacillota</taxon>
        <taxon>Clostridia</taxon>
        <taxon>Eubacteriales</taxon>
        <taxon>Oscillospiraceae</taxon>
        <taxon>Harryflintia</taxon>
    </lineage>
</organism>
<dbReference type="Gene3D" id="1.10.10.1600">
    <property type="entry name" value="Bacterial DNA polymerase III alpha subunit, thumb domain"/>
    <property type="match status" value="1"/>
</dbReference>
<dbReference type="Pfam" id="PF07733">
    <property type="entry name" value="DNA_pol3_alpha"/>
    <property type="match status" value="1"/>
</dbReference>
<evidence type="ECO:0000256" key="4">
    <source>
        <dbReference type="ARBA" id="ARBA00019114"/>
    </source>
</evidence>
<dbReference type="NCBIfam" id="TIGR00594">
    <property type="entry name" value="polc"/>
    <property type="match status" value="1"/>
</dbReference>
<dbReference type="InterPro" id="IPR012340">
    <property type="entry name" value="NA-bd_OB-fold"/>
</dbReference>
<dbReference type="CDD" id="cd04485">
    <property type="entry name" value="DnaE_OBF"/>
    <property type="match status" value="1"/>
</dbReference>
<dbReference type="Proteomes" id="UP000294682">
    <property type="component" value="Unassembled WGS sequence"/>
</dbReference>
<dbReference type="InterPro" id="IPR016195">
    <property type="entry name" value="Pol/histidinol_Pase-like"/>
</dbReference>
<keyword evidence="13" id="KW-1185">Reference proteome</keyword>
<dbReference type="AlphaFoldDB" id="A0A9X8Y944"/>
<comment type="similarity">
    <text evidence="2">Belongs to the DNA polymerase type-C family. DnaE subfamily.</text>
</comment>
<dbReference type="GO" id="GO:0008408">
    <property type="term" value="F:3'-5' exonuclease activity"/>
    <property type="evidence" value="ECO:0007669"/>
    <property type="project" value="InterPro"/>
</dbReference>
<dbReference type="PANTHER" id="PTHR32294">
    <property type="entry name" value="DNA POLYMERASE III SUBUNIT ALPHA"/>
    <property type="match status" value="1"/>
</dbReference>
<dbReference type="GO" id="GO:0006260">
    <property type="term" value="P:DNA replication"/>
    <property type="evidence" value="ECO:0007669"/>
    <property type="project" value="UniProtKB-KW"/>
</dbReference>
<sequence length="1171" mass="131862">MKDFVHLHLHTEYSLLDGACRIERLIDRVAGLGQKAVAITDHGVMYGVIDFYRAAKKRGIKPIIGCEVYVAPRTRHDKVHKLDSSPYHLVLLCENNTGYQNLIEIVSRGFTEGFYSKPRVDRELLSAHHEGLICLSACLAGEIPRRLTEGDYQAALEAGTFYRDTFGKDNYFIEIQDHGIREQKMILPQLGRLAKELGVGLVATNDCHYIEKEDARMQKILICIQTNHTVDEDNEMAFETEEFYVKSGEEMDELFSSFGGALENTVRIAERCEVEFEFGKHKLPYFKAPEGETNREYFRRLCFEGLHRHYGEQPDPAVQERLEYELSVIEGMGYIDYYLIVFDFINFARQNGIPVGPGRGSGAGSLAAYCIGITGIDPIQYNLLFERFLNPERVSMPDFDIDFCYERRQEVIDYVVRRYSSDNVAQIITFGTMAAKAAVRDVGRVLGMSYQAVDEVAKAIPGELNITLDKALRSSSTLRGMYEQDSAVHELIDVARKIEGMPRHASTHAAGVVITRDPVMSYVPLAKNDEAVVTQFTMTTLEELGLLKMDFLGLRNLTVISKAQEMIRRHTPDFDMEKIDLQDKGVFEMLSTGDAVGVFQFESAGMRQVMAQLKPTAIEDLIAVISLYRPGPMESIPRYIENRHHPEKVTYDTPLLEPILNVTYGCIVYQEQVMQICRALAGYSYGRADLVRRAMSKKKHDVMVKERQAFVYGAKREDGSVECVGAIGNGVDERIANKIFDEMVSFASYAFNKSHAAAYAMVAYQTAYLKYHYPKEYFAALLTSILDNTDKVVEYIHQIQKMGIRLLPPHVNESMEGFTATDEGIRFGLLAIKNVGRGLIGAMLQSREKNGPFKDFIDFCERMFGRELNRRTLENLIKSGALDHLGYNRNEMLSALENVLANIELTQKNNISGQLNMFEDLGMETTSRYQLPKREEFDPSVLLNMEKETTGLFISGHPLSKYEDLARAAGAVQIRDIIQSDEHTVPPELLQGAVTILCVISSRKLKTTKNSQTMAFVGIEDMTGRIEMIVFPKAFAQCMPLLREGAIVAVRGKVSLREDEDSKLMCDEVLLPDQLKPAAPAKRPAPPREEGKMPASEKGGLYLRVPSKLDSRFEEVCKVLSQSGGSCPVYIYFNDVKKLTLVPKGMYVSCTPALQQRIAGIIGEENTKFVN</sequence>
<dbReference type="InterPro" id="IPR040982">
    <property type="entry name" value="DNA_pol3_finger"/>
</dbReference>
<dbReference type="Gene3D" id="1.10.150.870">
    <property type="match status" value="1"/>
</dbReference>
<keyword evidence="5" id="KW-0808">Transferase</keyword>
<keyword evidence="6" id="KW-0548">Nucleotidyltransferase</keyword>
<comment type="caution">
    <text evidence="12">The sequence shown here is derived from an EMBL/GenBank/DDBJ whole genome shotgun (WGS) entry which is preliminary data.</text>
</comment>
<dbReference type="GO" id="GO:0005737">
    <property type="term" value="C:cytoplasm"/>
    <property type="evidence" value="ECO:0007669"/>
    <property type="project" value="UniProtKB-SubCell"/>
</dbReference>
<comment type="catalytic activity">
    <reaction evidence="10">
        <text>DNA(n) + a 2'-deoxyribonucleoside 5'-triphosphate = DNA(n+1) + diphosphate</text>
        <dbReference type="Rhea" id="RHEA:22508"/>
        <dbReference type="Rhea" id="RHEA-COMP:17339"/>
        <dbReference type="Rhea" id="RHEA-COMP:17340"/>
        <dbReference type="ChEBI" id="CHEBI:33019"/>
        <dbReference type="ChEBI" id="CHEBI:61560"/>
        <dbReference type="ChEBI" id="CHEBI:173112"/>
        <dbReference type="EC" id="2.7.7.7"/>
    </reaction>
</comment>
<evidence type="ECO:0000256" key="10">
    <source>
        <dbReference type="ARBA" id="ARBA00049244"/>
    </source>
</evidence>
<evidence type="ECO:0000256" key="5">
    <source>
        <dbReference type="ARBA" id="ARBA00022679"/>
    </source>
</evidence>
<dbReference type="Pfam" id="PF02811">
    <property type="entry name" value="PHP"/>
    <property type="match status" value="1"/>
</dbReference>
<dbReference type="InterPro" id="IPR029460">
    <property type="entry name" value="DNAPol_HHH"/>
</dbReference>
<evidence type="ECO:0000256" key="2">
    <source>
        <dbReference type="ARBA" id="ARBA00009496"/>
    </source>
</evidence>
<evidence type="ECO:0000259" key="11">
    <source>
        <dbReference type="SMART" id="SM00481"/>
    </source>
</evidence>
<reference evidence="12 13" key="1">
    <citation type="submission" date="2019-03" db="EMBL/GenBank/DDBJ databases">
        <title>Genomic Encyclopedia of Type Strains, Phase IV (KMG-IV): sequencing the most valuable type-strain genomes for metagenomic binning, comparative biology and taxonomic classification.</title>
        <authorList>
            <person name="Goeker M."/>
        </authorList>
    </citation>
    <scope>NUCLEOTIDE SEQUENCE [LARGE SCALE GENOMIC DNA]</scope>
    <source>
        <strain evidence="12 13">DSM 100433</strain>
    </source>
</reference>
<evidence type="ECO:0000256" key="7">
    <source>
        <dbReference type="ARBA" id="ARBA00022705"/>
    </source>
</evidence>
<evidence type="ECO:0000256" key="6">
    <source>
        <dbReference type="ARBA" id="ARBA00022695"/>
    </source>
</evidence>
<dbReference type="CDD" id="cd12113">
    <property type="entry name" value="PHP_PolIIIA_DnaE3"/>
    <property type="match status" value="1"/>
</dbReference>